<evidence type="ECO:0000313" key="2">
    <source>
        <dbReference type="Proteomes" id="UP000247569"/>
    </source>
</evidence>
<name>A0A318JT26_9NOCA</name>
<reference evidence="1 2" key="1">
    <citation type="submission" date="2018-05" db="EMBL/GenBank/DDBJ databases">
        <title>Genomic Encyclopedia of Type Strains, Phase IV (KMG-IV): sequencing the most valuable type-strain genomes for metagenomic binning, comparative biology and taxonomic classification.</title>
        <authorList>
            <person name="Goeker M."/>
        </authorList>
    </citation>
    <scope>NUCLEOTIDE SEQUENCE [LARGE SCALE GENOMIC DNA]</scope>
    <source>
        <strain evidence="1 2">DSM 44704</strain>
    </source>
</reference>
<gene>
    <name evidence="1" type="ORF">DFR70_1264</name>
</gene>
<keyword evidence="2" id="KW-1185">Reference proteome</keyword>
<dbReference type="RefSeq" id="WP_040742181.1">
    <property type="nucleotide sequence ID" value="NZ_QJKF01000026.1"/>
</dbReference>
<sequence>MAYVRLVDPDFWWLVRREQVPRLEDPDLVDGRVRWPDRDRVNWQAVAAAVDTIAGLLDEPGPQGWPVDEVGAALIPCDLAELGETESGIVRSWFITPPVFDPWDIDLNDGRHRLWGVWSVAPAARVPVRSEILGYARAVEISRSDDYCERLSGVPWFDSSRGANRRYALTVARAMQGLLPGGEADSDPPIERPLGTPVGPDPAVLETAPGQKLAVPGSFSQRARLYPVELWQLSDGRRIAIVSETYTASSPANASESIMAAVGRQWPGAVVLEHWLPDPSGLVRGAEGRHGSYCWSTGNGGYRQPDLSDLLRHGLDLR</sequence>
<dbReference type="OrthoDB" id="4571915at2"/>
<organism evidence="1 2">
    <name type="scientific">Nocardia tenerifensis</name>
    <dbReference type="NCBI Taxonomy" id="228006"/>
    <lineage>
        <taxon>Bacteria</taxon>
        <taxon>Bacillati</taxon>
        <taxon>Actinomycetota</taxon>
        <taxon>Actinomycetes</taxon>
        <taxon>Mycobacteriales</taxon>
        <taxon>Nocardiaceae</taxon>
        <taxon>Nocardia</taxon>
    </lineage>
</organism>
<evidence type="ECO:0000313" key="1">
    <source>
        <dbReference type="EMBL" id="PXX53883.1"/>
    </source>
</evidence>
<proteinExistence type="predicted"/>
<dbReference type="AlphaFoldDB" id="A0A318JT26"/>
<accession>A0A318JT26</accession>
<protein>
    <submittedName>
        <fullName evidence="1">Uncharacterized protein</fullName>
    </submittedName>
</protein>
<comment type="caution">
    <text evidence="1">The sequence shown here is derived from an EMBL/GenBank/DDBJ whole genome shotgun (WGS) entry which is preliminary data.</text>
</comment>
<dbReference type="EMBL" id="QJKF01000026">
    <property type="protein sequence ID" value="PXX53883.1"/>
    <property type="molecule type" value="Genomic_DNA"/>
</dbReference>
<dbReference type="Proteomes" id="UP000247569">
    <property type="component" value="Unassembled WGS sequence"/>
</dbReference>